<evidence type="ECO:0000313" key="7">
    <source>
        <dbReference type="Proteomes" id="UP000566819"/>
    </source>
</evidence>
<dbReference type="EMBL" id="JAAMPI010000386">
    <property type="protein sequence ID" value="KAF4632032.1"/>
    <property type="molecule type" value="Genomic_DNA"/>
</dbReference>
<dbReference type="Gene3D" id="2.30.180.10">
    <property type="entry name" value="FAS1 domain"/>
    <property type="match status" value="1"/>
</dbReference>
<dbReference type="Gene3D" id="3.30.559.10">
    <property type="entry name" value="Chloramphenicol acetyltransferase-like domain"/>
    <property type="match status" value="2"/>
</dbReference>
<dbReference type="OrthoDB" id="10250130at2759"/>
<feature type="compositionally biased region" description="Low complexity" evidence="3">
    <location>
        <begin position="1234"/>
        <end position="1249"/>
    </location>
</feature>
<evidence type="ECO:0000256" key="1">
    <source>
        <dbReference type="ARBA" id="ARBA00022737"/>
    </source>
</evidence>
<keyword evidence="2" id="KW-0408">Iron</keyword>
<gene>
    <name evidence="6" type="ORF">G7Y89_g6089</name>
</gene>
<evidence type="ECO:0000313" key="6">
    <source>
        <dbReference type="EMBL" id="KAF4632032.1"/>
    </source>
</evidence>
<keyword evidence="7" id="KW-1185">Reference proteome</keyword>
<dbReference type="Gene3D" id="2.120.10.80">
    <property type="entry name" value="Kelch-type beta propeller"/>
    <property type="match status" value="2"/>
</dbReference>
<dbReference type="InterPro" id="IPR000782">
    <property type="entry name" value="FAS1_domain"/>
</dbReference>
<name>A0A8H4RPG8_9HELO</name>
<dbReference type="GO" id="GO:0019760">
    <property type="term" value="P:glucosinolate metabolic process"/>
    <property type="evidence" value="ECO:0007669"/>
    <property type="project" value="UniProtKB-ARBA"/>
</dbReference>
<dbReference type="SUPFAM" id="SSF53927">
    <property type="entry name" value="Cytidine deaminase-like"/>
    <property type="match status" value="1"/>
</dbReference>
<dbReference type="GO" id="GO:0003824">
    <property type="term" value="F:catalytic activity"/>
    <property type="evidence" value="ECO:0007669"/>
    <property type="project" value="InterPro"/>
</dbReference>
<dbReference type="Pfam" id="PF24681">
    <property type="entry name" value="Kelch_KLHDC2_KLHL20_DRC7"/>
    <property type="match status" value="1"/>
</dbReference>
<dbReference type="SUPFAM" id="SSF117281">
    <property type="entry name" value="Kelch motif"/>
    <property type="match status" value="1"/>
</dbReference>
<dbReference type="SMART" id="SM00554">
    <property type="entry name" value="FAS1"/>
    <property type="match status" value="1"/>
</dbReference>
<dbReference type="CDD" id="cd01285">
    <property type="entry name" value="nucleoside_deaminase"/>
    <property type="match status" value="1"/>
</dbReference>
<dbReference type="InterPro" id="IPR015915">
    <property type="entry name" value="Kelch-typ_b-propeller"/>
</dbReference>
<evidence type="ECO:0000259" key="4">
    <source>
        <dbReference type="PROSITE" id="PS50213"/>
    </source>
</evidence>
<dbReference type="Pfam" id="PF00383">
    <property type="entry name" value="dCMP_cyt_deam_1"/>
    <property type="match status" value="1"/>
</dbReference>
<reference evidence="6 7" key="1">
    <citation type="submission" date="2020-03" db="EMBL/GenBank/DDBJ databases">
        <title>Draft Genome Sequence of Cudoniella acicularis.</title>
        <authorList>
            <person name="Buettner E."/>
            <person name="Kellner H."/>
        </authorList>
    </citation>
    <scope>NUCLEOTIDE SEQUENCE [LARGE SCALE GENOMIC DNA]</scope>
    <source>
        <strain evidence="6 7">DSM 108380</strain>
    </source>
</reference>
<dbReference type="PANTHER" id="PTHR47435:SF4">
    <property type="entry name" value="KELCH REPEAT PROTEIN (AFU_ORTHOLOGUE AFUA_5G12780)"/>
    <property type="match status" value="1"/>
</dbReference>
<dbReference type="SUPFAM" id="SSF82153">
    <property type="entry name" value="FAS1 domain"/>
    <property type="match status" value="1"/>
</dbReference>
<feature type="region of interest" description="Disordered" evidence="3">
    <location>
        <begin position="1224"/>
        <end position="1256"/>
    </location>
</feature>
<keyword evidence="1" id="KW-0677">Repeat</keyword>
<dbReference type="PROSITE" id="PS51747">
    <property type="entry name" value="CYT_DCMP_DEAMINASES_2"/>
    <property type="match status" value="1"/>
</dbReference>
<feature type="domain" description="CMP/dCMP-type deaminase" evidence="5">
    <location>
        <begin position="436"/>
        <end position="557"/>
    </location>
</feature>
<evidence type="ECO:0000256" key="2">
    <source>
        <dbReference type="ARBA" id="ARBA00023004"/>
    </source>
</evidence>
<dbReference type="Proteomes" id="UP000566819">
    <property type="component" value="Unassembled WGS sequence"/>
</dbReference>
<protein>
    <recommendedName>
        <fullName evidence="8">CMP/dCMP-type deaminase domain-containing protein</fullName>
    </recommendedName>
</protein>
<organism evidence="6 7">
    <name type="scientific">Cudoniella acicularis</name>
    <dbReference type="NCBI Taxonomy" id="354080"/>
    <lineage>
        <taxon>Eukaryota</taxon>
        <taxon>Fungi</taxon>
        <taxon>Dikarya</taxon>
        <taxon>Ascomycota</taxon>
        <taxon>Pezizomycotina</taxon>
        <taxon>Leotiomycetes</taxon>
        <taxon>Helotiales</taxon>
        <taxon>Tricladiaceae</taxon>
        <taxon>Cudoniella</taxon>
    </lineage>
</organism>
<feature type="domain" description="FAS1" evidence="4">
    <location>
        <begin position="1034"/>
        <end position="1173"/>
    </location>
</feature>
<dbReference type="GO" id="GO:0006139">
    <property type="term" value="P:nucleobase-containing compound metabolic process"/>
    <property type="evidence" value="ECO:0007669"/>
    <property type="project" value="UniProtKB-ARBA"/>
</dbReference>
<evidence type="ECO:0000259" key="5">
    <source>
        <dbReference type="PROSITE" id="PS51747"/>
    </source>
</evidence>
<dbReference type="PROSITE" id="PS50213">
    <property type="entry name" value="FAS1"/>
    <property type="match status" value="1"/>
</dbReference>
<sequence>MMEIGATAAKIAHGLTQSTHPLKAKWSRIDATPLPRSSHSLSVVAGRAYIFGGEISPREPVDNEMHIITLPSGTVTSADYQLIPAKPEAPGGEVPEKRVGQTAAVIGERIFFFGGRGGKDMKPLDEKGRVWVYDTRTGSWSFLDPVPGTPYPEARSYHSSVAIEKPQPPNMKSVKIDQATEEPKAGTIAEGAQTDEEKGGYGTFFVHAGCPASGRANDLWGFDVRSRTWKEFPAGPGKPRGGTAIAVSKNRIYRYGGFNGVGEEGGELDFLELGLETFSDKGGVEEVGISAKGTWQTLNFKEEDMEYPGNRSVAGLQTITTGMGREYLVLLLGERDPSSQGHDGAGKFWGDVWTFQCPPQGMTAASFKDATWQALKRETGEGLWSRVMVSDAEGVEGEDIHNLVPEIMASEAALTSSAARTIAPDLFPSRTSPSKAQIDKAIEKCLEIQRRAVTFGKRPFAALLLAPDNETVLLMHQSVDQVNHAEKRWKTMGRKADLEQSSLARLSYCHYSKEYLWQCTLVSTWEPCAMCSATIYWAHIGRVIYAASNEQLAGLTGPGNKENFTMKWHTRDILLDQQKDIEVIGPVEGMDKVVVEESDVYWWTRKSSTKAWDGTKMPLQGLYPSTPLALTNDKVSIDAPNMAIQLTTFGCGSTAVAICITHCLADAQALSQFAKDFSSISRALFNSSPLPTLSPIFEPQLLDAFAAGDIDGEEPDPKLQSQARELPMHIYDNYMPVPNPPWPSDPPADYNTVAHLPLSPSKPIPWDEWDVKAPCGHRILHFTPPELSKIYDAASSSGSKISKLDALLAHIWTRINISRRLPTDTSTWLDMSFGLCARVVPPLPSSFLGSPILAAAIPYPSTSPSSPTPISQVATQIRKTISEFTPETISAILHDSAFEVSPQRLWRCFLGKKHVMLTTWLYLGLGKVEFSAIWITRNVGLQRLIQGLEAPGVCLRPGFRDRLRSAQGSALGQLDKCYRWQRVGGVMQRGTEMIWTSGQSNRSPVGGTIDIAFTGGTIHIIDSLLIPPSSFPATSVLFSTAAEPYQLTSFVGATYLNNANSSGTSLASLLNTTSDLTIFAPNNVAMESVSSALTSLSTSPSAFDNLLKYHIVAGNAPWYSTNFTENGTTLQTLNGDSLAVTFSSNSYFINGARLLTSDLLLDNGVMHVIDNVLSPDSTAKPNPSLATQIPALSTGGDFNISAAPFTTWLPNSVDKAAQTPTGSVYSGANGGNGAAATSTYSGSSSASTGDGEEWRWEGGSSEWTWVDVPERETTPYSITRLLQHHLEILEVPKYDPNLKDKSLRPRRDGFIPCFKLVYDGLIPRL</sequence>
<dbReference type="Gene3D" id="3.40.140.10">
    <property type="entry name" value="Cytidine Deaminase, domain 2"/>
    <property type="match status" value="1"/>
</dbReference>
<dbReference type="Pfam" id="PF02458">
    <property type="entry name" value="Transferase"/>
    <property type="match status" value="2"/>
</dbReference>
<evidence type="ECO:0000256" key="3">
    <source>
        <dbReference type="SAM" id="MobiDB-lite"/>
    </source>
</evidence>
<dbReference type="InterPro" id="IPR002125">
    <property type="entry name" value="CMP_dCMP_dom"/>
</dbReference>
<dbReference type="InterPro" id="IPR023213">
    <property type="entry name" value="CAT-like_dom_sf"/>
</dbReference>
<dbReference type="InterPro" id="IPR036378">
    <property type="entry name" value="FAS1_dom_sf"/>
</dbReference>
<dbReference type="Pfam" id="PF02469">
    <property type="entry name" value="Fasciclin"/>
    <property type="match status" value="1"/>
</dbReference>
<comment type="caution">
    <text evidence="6">The sequence shown here is derived from an EMBL/GenBank/DDBJ whole genome shotgun (WGS) entry which is preliminary data.</text>
</comment>
<dbReference type="InterPro" id="IPR016193">
    <property type="entry name" value="Cytidine_deaminase-like"/>
</dbReference>
<dbReference type="PANTHER" id="PTHR47435">
    <property type="entry name" value="KELCH REPEAT PROTEIN (AFU_ORTHOLOGUE AFUA_5G12780)"/>
    <property type="match status" value="1"/>
</dbReference>
<proteinExistence type="predicted"/>
<evidence type="ECO:0008006" key="8">
    <source>
        <dbReference type="Google" id="ProtNLM"/>
    </source>
</evidence>
<accession>A0A8H4RPG8</accession>